<gene>
    <name evidence="1" type="ORF">LCGC14_2278580</name>
</gene>
<organism evidence="1">
    <name type="scientific">marine sediment metagenome</name>
    <dbReference type="NCBI Taxonomy" id="412755"/>
    <lineage>
        <taxon>unclassified sequences</taxon>
        <taxon>metagenomes</taxon>
        <taxon>ecological metagenomes</taxon>
    </lineage>
</organism>
<accession>A0A0F9DH23</accession>
<dbReference type="EMBL" id="LAZR01031648">
    <property type="protein sequence ID" value="KKL53126.1"/>
    <property type="molecule type" value="Genomic_DNA"/>
</dbReference>
<dbReference type="InterPro" id="IPR009057">
    <property type="entry name" value="Homeodomain-like_sf"/>
</dbReference>
<dbReference type="Pfam" id="PF13565">
    <property type="entry name" value="HTH_32"/>
    <property type="match status" value="1"/>
</dbReference>
<comment type="caution">
    <text evidence="1">The sequence shown here is derived from an EMBL/GenBank/DDBJ whole genome shotgun (WGS) entry which is preliminary data.</text>
</comment>
<sequence>MKKYLVELTTEERSRLKKIIHSDRMAAYRRRHAEMLLAVDEGADGPSMKDLDVAAAFGCTTKTIERLRQRCVEQGLDAALAHGNRGSYRAKALDGEAEAYVIAMACGEPPTGRNRWTLRLLADQAVVLGITPSCSKSSLQRTLKKTNLSLT</sequence>
<dbReference type="AlphaFoldDB" id="A0A0F9DH23"/>
<name>A0A0F9DH23_9ZZZZ</name>
<reference evidence="1" key="1">
    <citation type="journal article" date="2015" name="Nature">
        <title>Complex archaea that bridge the gap between prokaryotes and eukaryotes.</title>
        <authorList>
            <person name="Spang A."/>
            <person name="Saw J.H."/>
            <person name="Jorgensen S.L."/>
            <person name="Zaremba-Niedzwiedzka K."/>
            <person name="Martijn J."/>
            <person name="Lind A.E."/>
            <person name="van Eijk R."/>
            <person name="Schleper C."/>
            <person name="Guy L."/>
            <person name="Ettema T.J."/>
        </authorList>
    </citation>
    <scope>NUCLEOTIDE SEQUENCE</scope>
</reference>
<dbReference type="SUPFAM" id="SSF46689">
    <property type="entry name" value="Homeodomain-like"/>
    <property type="match status" value="1"/>
</dbReference>
<evidence type="ECO:0008006" key="2">
    <source>
        <dbReference type="Google" id="ProtNLM"/>
    </source>
</evidence>
<evidence type="ECO:0000313" key="1">
    <source>
        <dbReference type="EMBL" id="KKL53126.1"/>
    </source>
</evidence>
<protein>
    <recommendedName>
        <fullName evidence="2">Transposase</fullName>
    </recommendedName>
</protein>
<proteinExistence type="predicted"/>